<evidence type="ECO:0000313" key="2">
    <source>
        <dbReference type="EMBL" id="QKS55894.1"/>
    </source>
</evidence>
<sequence length="93" mass="10898">MKKKGTIIKEEWIKDYVEKNGPVNILDVKFVDAYIDEFNPKHAIQPFGANKCKELGKMLSTLYNDNILNRSRISIHGLGYDYPNWVYVYEARQ</sequence>
<gene>
    <name evidence="1" type="ORF">DFQ00_102305</name>
    <name evidence="2" type="ORF">HUB98_05800</name>
</gene>
<dbReference type="AlphaFoldDB" id="A0A2V4VNU6"/>
<reference evidence="1 3" key="1">
    <citation type="submission" date="2018-06" db="EMBL/GenBank/DDBJ databases">
        <title>Genomic Encyclopedia of Type Strains, Phase III (KMG-III): the genomes of soil and plant-associated and newly described type strains.</title>
        <authorList>
            <person name="Whitman W."/>
        </authorList>
    </citation>
    <scope>NUCLEOTIDE SEQUENCE [LARGE SCALE GENOMIC DNA]</scope>
    <source>
        <strain evidence="1 3">CECT 7022</strain>
    </source>
</reference>
<protein>
    <submittedName>
        <fullName evidence="1">Uncharacterized protein</fullName>
    </submittedName>
</protein>
<dbReference type="EMBL" id="CP054614">
    <property type="protein sequence ID" value="QKS55894.1"/>
    <property type="molecule type" value="Genomic_DNA"/>
</dbReference>
<dbReference type="EMBL" id="QJSW01000002">
    <property type="protein sequence ID" value="PYE51511.1"/>
    <property type="molecule type" value="Genomic_DNA"/>
</dbReference>
<dbReference type="OrthoDB" id="9554173at2"/>
<dbReference type="Proteomes" id="UP000247790">
    <property type="component" value="Unassembled WGS sequence"/>
</dbReference>
<organism evidence="1 3">
    <name type="scientific">Paenibacillus barcinonensis</name>
    <dbReference type="NCBI Taxonomy" id="198119"/>
    <lineage>
        <taxon>Bacteria</taxon>
        <taxon>Bacillati</taxon>
        <taxon>Bacillota</taxon>
        <taxon>Bacilli</taxon>
        <taxon>Bacillales</taxon>
        <taxon>Paenibacillaceae</taxon>
        <taxon>Paenibacillus</taxon>
    </lineage>
</organism>
<name>A0A2V4VNU6_PAEBA</name>
<evidence type="ECO:0000313" key="3">
    <source>
        <dbReference type="Proteomes" id="UP000247790"/>
    </source>
</evidence>
<reference evidence="2 4" key="2">
    <citation type="submission" date="2020-06" db="EMBL/GenBank/DDBJ databases">
        <title>Complete genome of Paenibacillus barcinonensis KACC11450.</title>
        <authorList>
            <person name="Kim M."/>
            <person name="Park Y.-J."/>
            <person name="Shin J.-H."/>
        </authorList>
    </citation>
    <scope>NUCLEOTIDE SEQUENCE [LARGE SCALE GENOMIC DNA]</scope>
    <source>
        <strain evidence="2 4">KACC11450</strain>
    </source>
</reference>
<evidence type="ECO:0000313" key="1">
    <source>
        <dbReference type="EMBL" id="PYE51511.1"/>
    </source>
</evidence>
<accession>A0A2V4VNU6</accession>
<proteinExistence type="predicted"/>
<keyword evidence="4" id="KW-1185">Reference proteome</keyword>
<evidence type="ECO:0000313" key="4">
    <source>
        <dbReference type="Proteomes" id="UP000509327"/>
    </source>
</evidence>
<dbReference type="RefSeq" id="WP_110894597.1">
    <property type="nucleotide sequence ID" value="NZ_CP054614.1"/>
</dbReference>
<dbReference type="Proteomes" id="UP000509327">
    <property type="component" value="Chromosome"/>
</dbReference>